<dbReference type="InterPro" id="IPR002102">
    <property type="entry name" value="Cohesin_dom"/>
</dbReference>
<dbReference type="InterPro" id="IPR002105">
    <property type="entry name" value="Dockerin_1_rpt"/>
</dbReference>
<evidence type="ECO:0000256" key="2">
    <source>
        <dbReference type="SAM" id="SignalP"/>
    </source>
</evidence>
<dbReference type="CDD" id="cd08547">
    <property type="entry name" value="Type_II_cohesin"/>
    <property type="match status" value="1"/>
</dbReference>
<dbReference type="SUPFAM" id="SSF63446">
    <property type="entry name" value="Type I dockerin domain"/>
    <property type="match status" value="1"/>
</dbReference>
<dbReference type="PROSITE" id="PS50222">
    <property type="entry name" value="EF_HAND_2"/>
    <property type="match status" value="1"/>
</dbReference>
<dbReference type="EMBL" id="WHNZ01000016">
    <property type="protein sequence ID" value="NOV00055.1"/>
    <property type="molecule type" value="Genomic_DNA"/>
</dbReference>
<sequence>MILFRKVALWSLVLLMLFSGVASAASKTISDANGKLIMEATNEGNQVKLSFSYQDLAEDFTGFNLEIRVPDELDEFSGKFNSDNFAIKFSAADNFDTTVDLYKLVILSPALTSSPQGKNGKIGNITFNYKPGRGLADLAFLFPVVRVYGGGEQIILRKNEPFLVAGPDTTKPVVAVQPAGGTYNAPQTVTLTITDNDASAKIHYTLDGSEPKSASPVYTAPLTITGSTVLKFIGIDSAGNQSDVVTERYTIDTTRPEVSGVEIKDDQTLTVAFSKPVADHTADLSRNYFTVAKQSNTQAVVQIASIALNAEKTAAELKLASALEKNVDYSLTVKGVMDAIGNEMTVPYQTSLKIEDKEPPAPVTGLTVAGVTTNTITISWKANKESDLDGYGIYLNGVFQTKVNATSYTAFALAPDTSYELGVEAVDVYGNKASVVTVTGKTERADMTGPEVTAVKVKDDQTLTVSFNEAVADETANLSGNHFSLLKQGNSQAVVQVSAVTLNADKTAAEIRLAAPLEKNVDYTLTIKGVKDRFGNAMAVPYTSSIKIIGTLPAGEAVLSTNLTGRFLEVGDEVKVTISASGAENLYAAKLLLTYDAAKFEYVSSTLNSQFGKEGETAFLFLKEEEGKLSMALTAFGDSQGRSGNVALADITFKVKANGSATLIKGSEFSNVNGQEVELNEEKTVSVTLSNADVNGDSRISVADIGLVVQAFGKTTFDPRLDFNHDGKIDIEDIAYVARKLLES</sequence>
<dbReference type="InterPro" id="IPR003961">
    <property type="entry name" value="FN3_dom"/>
</dbReference>
<dbReference type="RefSeq" id="WP_171682928.1">
    <property type="nucleotide sequence ID" value="NZ_WHNZ01000016.1"/>
</dbReference>
<evidence type="ECO:0000259" key="3">
    <source>
        <dbReference type="PROSITE" id="PS50222"/>
    </source>
</evidence>
<dbReference type="PROSITE" id="PS00018">
    <property type="entry name" value="EF_HAND_1"/>
    <property type="match status" value="1"/>
</dbReference>
<dbReference type="PROSITE" id="PS50853">
    <property type="entry name" value="FN3"/>
    <property type="match status" value="1"/>
</dbReference>
<dbReference type="InterPro" id="IPR014755">
    <property type="entry name" value="Cu-Rt/internalin_Ig-like"/>
</dbReference>
<feature type="signal peptide" evidence="2">
    <location>
        <begin position="1"/>
        <end position="24"/>
    </location>
</feature>
<dbReference type="Pfam" id="PF00963">
    <property type="entry name" value="Cohesin"/>
    <property type="match status" value="1"/>
</dbReference>
<dbReference type="Gene3D" id="2.60.40.10">
    <property type="entry name" value="Immunoglobulins"/>
    <property type="match status" value="1"/>
</dbReference>
<dbReference type="Pfam" id="PF13290">
    <property type="entry name" value="CHB_HEX_C_1"/>
    <property type="match status" value="1"/>
</dbReference>
<dbReference type="Gene3D" id="2.60.40.680">
    <property type="match status" value="1"/>
</dbReference>
<dbReference type="SMART" id="SM00060">
    <property type="entry name" value="FN3"/>
    <property type="match status" value="1"/>
</dbReference>
<dbReference type="InterPro" id="IPR013783">
    <property type="entry name" value="Ig-like_fold"/>
</dbReference>
<accession>A0ABX1ZIZ9</accession>
<evidence type="ECO:0000256" key="1">
    <source>
        <dbReference type="ARBA" id="ARBA00022729"/>
    </source>
</evidence>
<dbReference type="InterPro" id="IPR008965">
    <property type="entry name" value="CBM2/CBM3_carb-bd_dom_sf"/>
</dbReference>
<evidence type="ECO:0000313" key="6">
    <source>
        <dbReference type="EMBL" id="NOV00055.1"/>
    </source>
</evidence>
<dbReference type="InterPro" id="IPR059177">
    <property type="entry name" value="GH29D-like_dom"/>
</dbReference>
<feature type="domain" description="Fibronectin type-III" evidence="4">
    <location>
        <begin position="359"/>
        <end position="445"/>
    </location>
</feature>
<dbReference type="InterPro" id="IPR018247">
    <property type="entry name" value="EF_Hand_1_Ca_BS"/>
</dbReference>
<proteinExistence type="predicted"/>
<dbReference type="Pfam" id="PF00404">
    <property type="entry name" value="Dockerin_1"/>
    <property type="match status" value="1"/>
</dbReference>
<dbReference type="PROSITE" id="PS51766">
    <property type="entry name" value="DOCKERIN"/>
    <property type="match status" value="1"/>
</dbReference>
<feature type="domain" description="EF-hand" evidence="3">
    <location>
        <begin position="721"/>
        <end position="744"/>
    </location>
</feature>
<dbReference type="InterPro" id="IPR036116">
    <property type="entry name" value="FN3_sf"/>
</dbReference>
<evidence type="ECO:0000259" key="5">
    <source>
        <dbReference type="PROSITE" id="PS51766"/>
    </source>
</evidence>
<dbReference type="Proteomes" id="UP000618579">
    <property type="component" value="Unassembled WGS sequence"/>
</dbReference>
<protein>
    <recommendedName>
        <fullName evidence="8">Fibronectin type III domain protein</fullName>
    </recommendedName>
</protein>
<dbReference type="Pfam" id="PF00041">
    <property type="entry name" value="fn3"/>
    <property type="match status" value="1"/>
</dbReference>
<dbReference type="InterPro" id="IPR032812">
    <property type="entry name" value="SbsA_Ig"/>
</dbReference>
<feature type="domain" description="Dockerin" evidence="5">
    <location>
        <begin position="687"/>
        <end position="744"/>
    </location>
</feature>
<keyword evidence="7" id="KW-1185">Reference proteome</keyword>
<evidence type="ECO:0000259" key="4">
    <source>
        <dbReference type="PROSITE" id="PS50853"/>
    </source>
</evidence>
<dbReference type="InterPro" id="IPR036439">
    <property type="entry name" value="Dockerin_dom_sf"/>
</dbReference>
<evidence type="ECO:0008006" key="8">
    <source>
        <dbReference type="Google" id="ProtNLM"/>
    </source>
</evidence>
<feature type="chain" id="PRO_5045500550" description="Fibronectin type III domain protein" evidence="2">
    <location>
        <begin position="25"/>
        <end position="744"/>
    </location>
</feature>
<dbReference type="CDD" id="cd14254">
    <property type="entry name" value="Dockerin_II"/>
    <property type="match status" value="1"/>
</dbReference>
<dbReference type="InterPro" id="IPR016134">
    <property type="entry name" value="Dockerin_dom"/>
</dbReference>
<evidence type="ECO:0000313" key="7">
    <source>
        <dbReference type="Proteomes" id="UP000618579"/>
    </source>
</evidence>
<reference evidence="6 7" key="1">
    <citation type="submission" date="2019-10" db="EMBL/GenBank/DDBJ databases">
        <title>Description of Paenibacillus pedi sp. nov.</title>
        <authorList>
            <person name="Carlier A."/>
            <person name="Qi S."/>
        </authorList>
    </citation>
    <scope>NUCLEOTIDE SEQUENCE [LARGE SCALE GENOMIC DNA]</scope>
    <source>
        <strain evidence="6 7">LMG 31457</strain>
    </source>
</reference>
<name>A0ABX1ZIZ9_9BACL</name>
<keyword evidence="1 2" id="KW-0732">Signal</keyword>
<dbReference type="Gene3D" id="2.60.40.1220">
    <property type="match status" value="2"/>
</dbReference>
<dbReference type="Pfam" id="PF13205">
    <property type="entry name" value="Big_5"/>
    <property type="match status" value="2"/>
</dbReference>
<dbReference type="Gene3D" id="1.10.1330.10">
    <property type="entry name" value="Dockerin domain"/>
    <property type="match status" value="1"/>
</dbReference>
<organism evidence="6 7">
    <name type="scientific">Paenibacillus planticolens</name>
    <dbReference type="NCBI Taxonomy" id="2654976"/>
    <lineage>
        <taxon>Bacteria</taxon>
        <taxon>Bacillati</taxon>
        <taxon>Bacillota</taxon>
        <taxon>Bacilli</taxon>
        <taxon>Bacillales</taxon>
        <taxon>Paenibacillaceae</taxon>
        <taxon>Paenibacillus</taxon>
    </lineage>
</organism>
<comment type="caution">
    <text evidence="6">The sequence shown here is derived from an EMBL/GenBank/DDBJ whole genome shotgun (WGS) entry which is preliminary data.</text>
</comment>
<dbReference type="SUPFAM" id="SSF49265">
    <property type="entry name" value="Fibronectin type III"/>
    <property type="match status" value="1"/>
</dbReference>
<dbReference type="InterPro" id="IPR002048">
    <property type="entry name" value="EF_hand_dom"/>
</dbReference>
<dbReference type="SUPFAM" id="SSF49384">
    <property type="entry name" value="Carbohydrate-binding domain"/>
    <property type="match status" value="1"/>
</dbReference>
<dbReference type="CDD" id="cd00063">
    <property type="entry name" value="FN3"/>
    <property type="match status" value="1"/>
</dbReference>
<gene>
    <name evidence="6" type="ORF">GC097_08505</name>
</gene>